<comment type="caution">
    <text evidence="5">Lacks conserved residue(s) required for the propagation of feature annotation.</text>
</comment>
<keyword evidence="4" id="KW-0720">Serine protease</keyword>
<evidence type="ECO:0000256" key="1">
    <source>
        <dbReference type="ARBA" id="ARBA00011073"/>
    </source>
</evidence>
<evidence type="ECO:0000256" key="4">
    <source>
        <dbReference type="ARBA" id="ARBA00022825"/>
    </source>
</evidence>
<dbReference type="InterPro" id="IPR023827">
    <property type="entry name" value="Peptidase_S8_Asp-AS"/>
</dbReference>
<evidence type="ECO:0000259" key="6">
    <source>
        <dbReference type="Pfam" id="PF00082"/>
    </source>
</evidence>
<dbReference type="EMBL" id="CP002293">
    <property type="protein sequence ID" value="ADP74270.1"/>
    <property type="molecule type" value="Genomic_DNA"/>
</dbReference>
<protein>
    <submittedName>
        <fullName evidence="7">Peptidase S8 and S53 subtilisin kexin sedolisin</fullName>
    </submittedName>
</protein>
<dbReference type="Pfam" id="PF00082">
    <property type="entry name" value="Peptidase_S8"/>
    <property type="match status" value="1"/>
</dbReference>
<dbReference type="InterPro" id="IPR000209">
    <property type="entry name" value="Peptidase_S8/S53_dom"/>
</dbReference>
<organism evidence="7">
    <name type="scientific">Geobacillus sp. (strain Y4.1MC1)</name>
    <dbReference type="NCBI Taxonomy" id="581103"/>
    <lineage>
        <taxon>Bacteria</taxon>
        <taxon>Bacillati</taxon>
        <taxon>Bacillota</taxon>
        <taxon>Bacilli</taxon>
        <taxon>Bacillales</taxon>
        <taxon>Anoxybacillaceae</taxon>
        <taxon>Geobacillus</taxon>
    </lineage>
</organism>
<dbReference type="Gene3D" id="3.40.50.200">
    <property type="entry name" value="Peptidase S8/S53 domain"/>
    <property type="match status" value="1"/>
</dbReference>
<dbReference type="AlphaFoldDB" id="A0A7U3YET3"/>
<proteinExistence type="inferred from homology"/>
<name>A0A7U3YET3_GEOS0</name>
<dbReference type="KEGG" id="gmc:GY4MC1_1479"/>
<gene>
    <name evidence="7" type="ORF">GY4MC1_1479</name>
</gene>
<sequence length="245" mass="27829">MEASISQACNSQRNEVKIAVIDSGVNPYHSHINGIDGGIALRVNREGGIEYHDDLRDRLGHGTAVTAVLKYLLSDVRVFAVKIFDEKLATYPSVLAEAIYWCINEKMNIVNLSLGIARDDKKVREACQAAYEAGIVMVSAYDEGNQLYWPAKYETVLGVCAGEVPRHEWRFVTKKFFRACGYPRELPSNLQLYNIHGHSFAAAHFSATVARLLQEHYDWQSGDVFMYFENLYRNRVLYYMDASSR</sequence>
<evidence type="ECO:0000256" key="2">
    <source>
        <dbReference type="ARBA" id="ARBA00022670"/>
    </source>
</evidence>
<evidence type="ECO:0000313" key="7">
    <source>
        <dbReference type="EMBL" id="ADP74270.1"/>
    </source>
</evidence>
<dbReference type="PANTHER" id="PTHR43806">
    <property type="entry name" value="PEPTIDASE S8"/>
    <property type="match status" value="1"/>
</dbReference>
<keyword evidence="3" id="KW-0378">Hydrolase</keyword>
<dbReference type="PROSITE" id="PS51892">
    <property type="entry name" value="SUBTILASE"/>
    <property type="match status" value="1"/>
</dbReference>
<dbReference type="InterPro" id="IPR050131">
    <property type="entry name" value="Peptidase_S8_subtilisin-like"/>
</dbReference>
<dbReference type="PROSITE" id="PS00136">
    <property type="entry name" value="SUBTILASE_ASP"/>
    <property type="match status" value="1"/>
</dbReference>
<dbReference type="InterPro" id="IPR036852">
    <property type="entry name" value="Peptidase_S8/S53_dom_sf"/>
</dbReference>
<feature type="domain" description="Peptidase S8/S53" evidence="6">
    <location>
        <begin position="14"/>
        <end position="220"/>
    </location>
</feature>
<evidence type="ECO:0000256" key="5">
    <source>
        <dbReference type="PROSITE-ProRule" id="PRU01240"/>
    </source>
</evidence>
<dbReference type="GO" id="GO:0006508">
    <property type="term" value="P:proteolysis"/>
    <property type="evidence" value="ECO:0007669"/>
    <property type="project" value="UniProtKB-KW"/>
</dbReference>
<evidence type="ECO:0000256" key="3">
    <source>
        <dbReference type="ARBA" id="ARBA00022801"/>
    </source>
</evidence>
<accession>A0A7U3YET3</accession>
<dbReference type="PANTHER" id="PTHR43806:SF11">
    <property type="entry name" value="CEREVISIN-RELATED"/>
    <property type="match status" value="1"/>
</dbReference>
<dbReference type="SUPFAM" id="SSF52743">
    <property type="entry name" value="Subtilisin-like"/>
    <property type="match status" value="1"/>
</dbReference>
<dbReference type="GO" id="GO:0004252">
    <property type="term" value="F:serine-type endopeptidase activity"/>
    <property type="evidence" value="ECO:0007669"/>
    <property type="project" value="InterPro"/>
</dbReference>
<keyword evidence="2" id="KW-0645">Protease</keyword>
<comment type="similarity">
    <text evidence="1 5">Belongs to the peptidase S8 family.</text>
</comment>
<reference evidence="7" key="1">
    <citation type="submission" date="2010-10" db="EMBL/GenBank/DDBJ databases">
        <title>Complete sequence of chromosome of Geobacillus sp. Y4.1MC1.</title>
        <authorList>
            <consortium name="US DOE Joint Genome Institute"/>
            <person name="Lucas S."/>
            <person name="Copeland A."/>
            <person name="Lapidus A."/>
            <person name="Cheng J.-F."/>
            <person name="Bruce D."/>
            <person name="Goodwin L."/>
            <person name="Pitluck S."/>
            <person name="Chertkov O."/>
            <person name="Zhang X."/>
            <person name="Detter J.C."/>
            <person name="Han C."/>
            <person name="Tapia R."/>
            <person name="Land M."/>
            <person name="Hauser L."/>
            <person name="Jeffries C."/>
            <person name="Kyrpides N."/>
            <person name="Ivanova N."/>
            <person name="Ovchinnikova G."/>
            <person name="Brumm P."/>
            <person name="Mead D."/>
            <person name="Woyke T."/>
        </authorList>
    </citation>
    <scope>NUCLEOTIDE SEQUENCE [LARGE SCALE GENOMIC DNA]</scope>
    <source>
        <strain evidence="7">Y4.1MC1</strain>
    </source>
</reference>